<evidence type="ECO:0000256" key="2">
    <source>
        <dbReference type="ARBA" id="ARBA00010581"/>
    </source>
</evidence>
<feature type="transmembrane region" description="Helical" evidence="7">
    <location>
        <begin position="18"/>
        <end position="39"/>
    </location>
</feature>
<dbReference type="RefSeq" id="WP_379909256.1">
    <property type="nucleotide sequence ID" value="NZ_JBHSWE010000001.1"/>
</dbReference>
<dbReference type="InterPro" id="IPR013833">
    <property type="entry name" value="Cyt_c_oxidase_su3_a-hlx"/>
</dbReference>
<reference evidence="10" key="1">
    <citation type="journal article" date="2019" name="Int. J. Syst. Evol. Microbiol.">
        <title>The Global Catalogue of Microorganisms (GCM) 10K type strain sequencing project: providing services to taxonomists for standard genome sequencing and annotation.</title>
        <authorList>
            <consortium name="The Broad Institute Genomics Platform"/>
            <consortium name="The Broad Institute Genome Sequencing Center for Infectious Disease"/>
            <person name="Wu L."/>
            <person name="Ma J."/>
        </authorList>
    </citation>
    <scope>NUCLEOTIDE SEQUENCE [LARGE SCALE GENOMIC DNA]</scope>
    <source>
        <strain evidence="10">NBRC 111756</strain>
    </source>
</reference>
<dbReference type="SUPFAM" id="SSF81452">
    <property type="entry name" value="Cytochrome c oxidase subunit III-like"/>
    <property type="match status" value="1"/>
</dbReference>
<comment type="caution">
    <text evidence="9">The sequence shown here is derived from an EMBL/GenBank/DDBJ whole genome shotgun (WGS) entry which is preliminary data.</text>
</comment>
<feature type="transmembrane region" description="Helical" evidence="7">
    <location>
        <begin position="59"/>
        <end position="79"/>
    </location>
</feature>
<dbReference type="CDD" id="cd02862">
    <property type="entry name" value="NorE_like"/>
    <property type="match status" value="1"/>
</dbReference>
<evidence type="ECO:0000313" key="10">
    <source>
        <dbReference type="Proteomes" id="UP001596422"/>
    </source>
</evidence>
<name>A0ABW1ZZW4_9GAMM</name>
<feature type="domain" description="Heme-copper oxidase subunit III family profile" evidence="8">
    <location>
        <begin position="1"/>
        <end position="194"/>
    </location>
</feature>
<evidence type="ECO:0000256" key="3">
    <source>
        <dbReference type="ARBA" id="ARBA00022692"/>
    </source>
</evidence>
<feature type="transmembrane region" description="Helical" evidence="7">
    <location>
        <begin position="173"/>
        <end position="193"/>
    </location>
</feature>
<dbReference type="InterPro" id="IPR035973">
    <property type="entry name" value="Cyt_c_oxidase_su3-like_sf"/>
</dbReference>
<dbReference type="Gene3D" id="1.20.120.80">
    <property type="entry name" value="Cytochrome c oxidase, subunit III, four-helix bundle"/>
    <property type="match status" value="1"/>
</dbReference>
<protein>
    <submittedName>
        <fullName evidence="9">Cytochrome c oxidase subunit 3 family protein</fullName>
    </submittedName>
</protein>
<sequence>MTATTISPTSVRQMPGSVAVWVLIYAELSEFALFFLIYLVTRAHNPELFAAGPSQLNTLAGTLNTLVLVSSSFCIARAMSAIRRNDRRRCIRWLGLTIACGALYCGIKGWEYLWNEASGIHARSNLFFTLYYYLTFNHLLHVLVGMATLSWLTLRTACGSYDAEDHEGLENGACYWHMIDLAWIILFPLVYVMG</sequence>
<evidence type="ECO:0000256" key="6">
    <source>
        <dbReference type="RuleBase" id="RU003376"/>
    </source>
</evidence>
<feature type="transmembrane region" description="Helical" evidence="7">
    <location>
        <begin position="130"/>
        <end position="152"/>
    </location>
</feature>
<dbReference type="PROSITE" id="PS50253">
    <property type="entry name" value="COX3"/>
    <property type="match status" value="1"/>
</dbReference>
<evidence type="ECO:0000256" key="7">
    <source>
        <dbReference type="SAM" id="Phobius"/>
    </source>
</evidence>
<evidence type="ECO:0000313" key="9">
    <source>
        <dbReference type="EMBL" id="MFC6670755.1"/>
    </source>
</evidence>
<keyword evidence="4 7" id="KW-1133">Transmembrane helix</keyword>
<dbReference type="EMBL" id="JBHSWE010000001">
    <property type="protein sequence ID" value="MFC6670755.1"/>
    <property type="molecule type" value="Genomic_DNA"/>
</dbReference>
<comment type="subcellular location">
    <subcellularLocation>
        <location evidence="6">Cell membrane</location>
        <topology evidence="6">Multi-pass membrane protein</topology>
    </subcellularLocation>
    <subcellularLocation>
        <location evidence="1">Membrane</location>
        <topology evidence="1">Multi-pass membrane protein</topology>
    </subcellularLocation>
</comment>
<evidence type="ECO:0000256" key="4">
    <source>
        <dbReference type="ARBA" id="ARBA00022989"/>
    </source>
</evidence>
<dbReference type="PANTHER" id="PTHR11403:SF6">
    <property type="entry name" value="NITRIC OXIDE REDUCTASE SUBUNIT E"/>
    <property type="match status" value="1"/>
</dbReference>
<keyword evidence="5 7" id="KW-0472">Membrane</keyword>
<dbReference type="Pfam" id="PF00510">
    <property type="entry name" value="COX3"/>
    <property type="match status" value="1"/>
</dbReference>
<evidence type="ECO:0000256" key="1">
    <source>
        <dbReference type="ARBA" id="ARBA00004141"/>
    </source>
</evidence>
<evidence type="ECO:0000259" key="8">
    <source>
        <dbReference type="PROSITE" id="PS50253"/>
    </source>
</evidence>
<organism evidence="9 10">
    <name type="scientific">Marinobacterium aestuariivivens</name>
    <dbReference type="NCBI Taxonomy" id="1698799"/>
    <lineage>
        <taxon>Bacteria</taxon>
        <taxon>Pseudomonadati</taxon>
        <taxon>Pseudomonadota</taxon>
        <taxon>Gammaproteobacteria</taxon>
        <taxon>Oceanospirillales</taxon>
        <taxon>Oceanospirillaceae</taxon>
        <taxon>Marinobacterium</taxon>
    </lineage>
</organism>
<evidence type="ECO:0000256" key="5">
    <source>
        <dbReference type="ARBA" id="ARBA00023136"/>
    </source>
</evidence>
<feature type="transmembrane region" description="Helical" evidence="7">
    <location>
        <begin position="91"/>
        <end position="110"/>
    </location>
</feature>
<dbReference type="Proteomes" id="UP001596422">
    <property type="component" value="Unassembled WGS sequence"/>
</dbReference>
<proteinExistence type="inferred from homology"/>
<accession>A0ABW1ZZW4</accession>
<keyword evidence="3 6" id="KW-0812">Transmembrane</keyword>
<gene>
    <name evidence="9" type="ORF">ACFQDL_12250</name>
</gene>
<comment type="similarity">
    <text evidence="2 6">Belongs to the cytochrome c oxidase subunit 3 family.</text>
</comment>
<dbReference type="PANTHER" id="PTHR11403">
    <property type="entry name" value="CYTOCHROME C OXIDASE SUBUNIT III"/>
    <property type="match status" value="1"/>
</dbReference>
<keyword evidence="10" id="KW-1185">Reference proteome</keyword>
<dbReference type="InterPro" id="IPR024791">
    <property type="entry name" value="Cyt_c/ubiquinol_Oxase_su3"/>
</dbReference>
<dbReference type="InterPro" id="IPR000298">
    <property type="entry name" value="Cyt_c_oxidase-like_su3"/>
</dbReference>